<organism evidence="5 6">
    <name type="scientific">[Clostridium] celerecrescens 18A</name>
    <dbReference type="NCBI Taxonomy" id="1286362"/>
    <lineage>
        <taxon>Bacteria</taxon>
        <taxon>Bacillati</taxon>
        <taxon>Bacillota</taxon>
        <taxon>Clostridia</taxon>
        <taxon>Lachnospirales</taxon>
        <taxon>Lachnospiraceae</taxon>
        <taxon>Lacrimispora</taxon>
    </lineage>
</organism>
<name>A0A2M8Z6P0_9FIRM</name>
<dbReference type="GO" id="GO:0005524">
    <property type="term" value="F:ATP binding"/>
    <property type="evidence" value="ECO:0007669"/>
    <property type="project" value="UniProtKB-KW"/>
</dbReference>
<keyword evidence="3" id="KW-0067">ATP-binding</keyword>
<dbReference type="AlphaFoldDB" id="A0A2M8Z6P0"/>
<dbReference type="PANTHER" id="PTHR43309:SF5">
    <property type="entry name" value="5-OXOPROLINASE SUBUNIT C"/>
    <property type="match status" value="1"/>
</dbReference>
<dbReference type="Pfam" id="PF02626">
    <property type="entry name" value="CT_A_B"/>
    <property type="match status" value="1"/>
</dbReference>
<dbReference type="PANTHER" id="PTHR43309">
    <property type="entry name" value="5-OXOPROLINASE SUBUNIT C"/>
    <property type="match status" value="1"/>
</dbReference>
<dbReference type="NCBIfam" id="TIGR00724">
    <property type="entry name" value="urea_amlyse_rel"/>
    <property type="match status" value="1"/>
</dbReference>
<evidence type="ECO:0000256" key="3">
    <source>
        <dbReference type="ARBA" id="ARBA00022840"/>
    </source>
</evidence>
<sequence>MGFEILRHGALSTVQDKGRRGFLSQGIQESGACDKYSMKLANLLAGNLEDPETAAVIEFTIKGGELRFTSDEIISLTGGDMKPCINGFPVPMFSPILVRTGDILTMELAVSGLRTYMAVYGGVEVPPVMGSRSTNLKCRIGGFEGRALLEGDHLESDKNLRQFKKTIKKLKGNEKLAAVGENERWLRHSSTPYRFYGSDRIVLLRAVMGPQEDAFTELGLNTLIRNPFRLSMDCDRMACKLEGEPIEIKNGADIISDGIVEGSVQISSDRLPMVLMADHQTTGGYAKIATVISTDIPALAQLKPGEWVAFQYVTPGEAVAICRKEEEKLMSFKERLRNVIYR</sequence>
<protein>
    <submittedName>
        <fullName evidence="5">Biotin-dependent carboxylase-like uncharacterized protein</fullName>
    </submittedName>
</protein>
<dbReference type="Proteomes" id="UP000231092">
    <property type="component" value="Unassembled WGS sequence"/>
</dbReference>
<evidence type="ECO:0000313" key="6">
    <source>
        <dbReference type="Proteomes" id="UP000231092"/>
    </source>
</evidence>
<evidence type="ECO:0000313" key="5">
    <source>
        <dbReference type="EMBL" id="PJJ29108.1"/>
    </source>
</evidence>
<proteinExistence type="predicted"/>
<evidence type="ECO:0000259" key="4">
    <source>
        <dbReference type="SMART" id="SM00797"/>
    </source>
</evidence>
<dbReference type="SUPFAM" id="SSF50891">
    <property type="entry name" value="Cyclophilin-like"/>
    <property type="match status" value="1"/>
</dbReference>
<reference evidence="5 6" key="1">
    <citation type="submission" date="2017-11" db="EMBL/GenBank/DDBJ databases">
        <title>Understudied soil microbes with underappreciated capabilities: Untangling the Clostridium saccharolyticum group.</title>
        <authorList>
            <person name="Leschine S."/>
        </authorList>
    </citation>
    <scope>NUCLEOTIDE SEQUENCE [LARGE SCALE GENOMIC DNA]</scope>
    <source>
        <strain evidence="5 6">18A</strain>
    </source>
</reference>
<dbReference type="Gene3D" id="2.40.100.10">
    <property type="entry name" value="Cyclophilin-like"/>
    <property type="match status" value="1"/>
</dbReference>
<dbReference type="RefSeq" id="WP_100305536.1">
    <property type="nucleotide sequence ID" value="NZ_PGET01000001.1"/>
</dbReference>
<evidence type="ECO:0000256" key="2">
    <source>
        <dbReference type="ARBA" id="ARBA00022801"/>
    </source>
</evidence>
<keyword evidence="2" id="KW-0378">Hydrolase</keyword>
<evidence type="ECO:0000256" key="1">
    <source>
        <dbReference type="ARBA" id="ARBA00022741"/>
    </source>
</evidence>
<dbReference type="OrthoDB" id="9782422at2"/>
<dbReference type="SMART" id="SM00797">
    <property type="entry name" value="AHS2"/>
    <property type="match status" value="1"/>
</dbReference>
<comment type="caution">
    <text evidence="5">The sequence shown here is derived from an EMBL/GenBank/DDBJ whole genome shotgun (WGS) entry which is preliminary data.</text>
</comment>
<feature type="domain" description="Carboxyltransferase" evidence="4">
    <location>
        <begin position="24"/>
        <end position="329"/>
    </location>
</feature>
<dbReference type="EMBL" id="PGET01000001">
    <property type="protein sequence ID" value="PJJ29108.1"/>
    <property type="molecule type" value="Genomic_DNA"/>
</dbReference>
<keyword evidence="1" id="KW-0547">Nucleotide-binding</keyword>
<dbReference type="GO" id="GO:0016787">
    <property type="term" value="F:hydrolase activity"/>
    <property type="evidence" value="ECO:0007669"/>
    <property type="project" value="UniProtKB-KW"/>
</dbReference>
<accession>A0A2M8Z6P0</accession>
<dbReference type="InterPro" id="IPR029000">
    <property type="entry name" value="Cyclophilin-like_dom_sf"/>
</dbReference>
<dbReference type="InterPro" id="IPR052708">
    <property type="entry name" value="PxpC"/>
</dbReference>
<dbReference type="InterPro" id="IPR003778">
    <property type="entry name" value="CT_A_B"/>
</dbReference>
<gene>
    <name evidence="5" type="ORF">H171_2639</name>
</gene>